<reference evidence="1" key="1">
    <citation type="submission" date="2020-05" db="EMBL/GenBank/DDBJ databases">
        <authorList>
            <person name="Chiriac C."/>
            <person name="Salcher M."/>
            <person name="Ghai R."/>
            <person name="Kavagutti S V."/>
        </authorList>
    </citation>
    <scope>NUCLEOTIDE SEQUENCE</scope>
</reference>
<name>A0A6J7WQQ3_9CAUD</name>
<evidence type="ECO:0000313" key="1">
    <source>
        <dbReference type="EMBL" id="CAB5219075.1"/>
    </source>
</evidence>
<dbReference type="EMBL" id="LR798267">
    <property type="protein sequence ID" value="CAB5219075.1"/>
    <property type="molecule type" value="Genomic_DNA"/>
</dbReference>
<protein>
    <submittedName>
        <fullName evidence="1">Uncharacterized protein</fullName>
    </submittedName>
</protein>
<proteinExistence type="predicted"/>
<accession>A0A6J7WQQ3</accession>
<gene>
    <name evidence="1" type="ORF">UFOVP221_23</name>
</gene>
<sequence length="111" mass="12440">MSAVGDFVRDVVAGVQTVRNQREARRHYQWSAVWSHGEVQNIEFVARSRKQMWEEADEFAEGMATANNIILSMGDTEKHLISASLINAVDGLLSEYAVEGDKVVALTFVKR</sequence>
<organism evidence="1">
    <name type="scientific">uncultured Caudovirales phage</name>
    <dbReference type="NCBI Taxonomy" id="2100421"/>
    <lineage>
        <taxon>Viruses</taxon>
        <taxon>Duplodnaviria</taxon>
        <taxon>Heunggongvirae</taxon>
        <taxon>Uroviricota</taxon>
        <taxon>Caudoviricetes</taxon>
        <taxon>Peduoviridae</taxon>
        <taxon>Maltschvirus</taxon>
        <taxon>Maltschvirus maltsch</taxon>
    </lineage>
</organism>